<proteinExistence type="predicted"/>
<organism evidence="1 2">
    <name type="scientific">Chitinasiproducens palmae</name>
    <dbReference type="NCBI Taxonomy" id="1770053"/>
    <lineage>
        <taxon>Bacteria</taxon>
        <taxon>Pseudomonadati</taxon>
        <taxon>Pseudomonadota</taxon>
        <taxon>Betaproteobacteria</taxon>
        <taxon>Burkholderiales</taxon>
        <taxon>Burkholderiaceae</taxon>
        <taxon>Chitinasiproducens</taxon>
    </lineage>
</organism>
<evidence type="ECO:0000313" key="2">
    <source>
        <dbReference type="Proteomes" id="UP000243719"/>
    </source>
</evidence>
<dbReference type="Proteomes" id="UP000243719">
    <property type="component" value="Unassembled WGS sequence"/>
</dbReference>
<name>A0A1H2PXH1_9BURK</name>
<gene>
    <name evidence="1" type="ORF">SAMN05216551_12210</name>
</gene>
<dbReference type="RefSeq" id="WP_091913514.1">
    <property type="nucleotide sequence ID" value="NZ_FNLO01000022.1"/>
</dbReference>
<reference evidence="2" key="1">
    <citation type="submission" date="2016-09" db="EMBL/GenBank/DDBJ databases">
        <authorList>
            <person name="Varghese N."/>
            <person name="Submissions S."/>
        </authorList>
    </citation>
    <scope>NUCLEOTIDE SEQUENCE [LARGE SCALE GENOMIC DNA]</scope>
    <source>
        <strain evidence="2">JS23</strain>
    </source>
</reference>
<accession>A0A1H2PXH1</accession>
<keyword evidence="2" id="KW-1185">Reference proteome</keyword>
<protein>
    <submittedName>
        <fullName evidence="1">Uncharacterized protein</fullName>
    </submittedName>
</protein>
<dbReference type="AlphaFoldDB" id="A0A1H2PXH1"/>
<evidence type="ECO:0000313" key="1">
    <source>
        <dbReference type="EMBL" id="SDV51688.1"/>
    </source>
</evidence>
<sequence length="103" mass="11537">MLQPATLWRIARQTGGLVEARLHPGTPDERSIQVRYVVKADDEFDGAAANALRRMIYPIDEGSDIKTGTRVLIGRELLVCRIPQPHGSRGFERQVAMNLERAL</sequence>
<dbReference type="STRING" id="1770053.SAMN05216551_12210"/>
<dbReference type="EMBL" id="FNLO01000022">
    <property type="protein sequence ID" value="SDV51688.1"/>
    <property type="molecule type" value="Genomic_DNA"/>
</dbReference>